<dbReference type="InterPro" id="IPR014710">
    <property type="entry name" value="RmlC-like_jellyroll"/>
</dbReference>
<gene>
    <name evidence="2" type="ORF">R54767_04499</name>
</gene>
<comment type="caution">
    <text evidence="2">The sequence shown here is derived from an EMBL/GenBank/DDBJ whole genome shotgun (WGS) entry which is preliminary data.</text>
</comment>
<dbReference type="EMBL" id="CAJQYY010000031">
    <property type="protein sequence ID" value="CAG4918370.1"/>
    <property type="molecule type" value="Genomic_DNA"/>
</dbReference>
<dbReference type="InterPro" id="IPR011051">
    <property type="entry name" value="RmlC_Cupin_sf"/>
</dbReference>
<dbReference type="CDD" id="cd02219">
    <property type="entry name" value="cupin_YjlB-like"/>
    <property type="match status" value="1"/>
</dbReference>
<dbReference type="Pfam" id="PF07883">
    <property type="entry name" value="Cupin_2"/>
    <property type="match status" value="1"/>
</dbReference>
<organism evidence="2 3">
    <name type="scientific">Paraburkholderia gardini</name>
    <dbReference type="NCBI Taxonomy" id="2823469"/>
    <lineage>
        <taxon>Bacteria</taxon>
        <taxon>Pseudomonadati</taxon>
        <taxon>Pseudomonadota</taxon>
        <taxon>Betaproteobacteria</taxon>
        <taxon>Burkholderiales</taxon>
        <taxon>Burkholderiaceae</taxon>
        <taxon>Paraburkholderia</taxon>
    </lineage>
</organism>
<feature type="domain" description="Cupin type-2" evidence="1">
    <location>
        <begin position="103"/>
        <end position="152"/>
    </location>
</feature>
<evidence type="ECO:0000313" key="3">
    <source>
        <dbReference type="Proteomes" id="UP000789752"/>
    </source>
</evidence>
<dbReference type="InterPro" id="IPR013096">
    <property type="entry name" value="Cupin_2"/>
</dbReference>
<sequence>MPGAMQGFSLKFAVAARKAMLMDTPVRESGTVDMQYRRQIEQGHYEAFTLAPRDWVPNNRKLAVAIYRAAMPGAGDDLIAGFEALFKHNQWPPRWRDSIFDYHHFHSTAHEVLGIASGSAELIIGGPGGRVVTLHAGDAVLLPAGTGHCLQAAAGNLRVVGAYPPGQQWDIRRERLTPDELVAMEALPFPPSDPVLGERGPVIEQWLGVA</sequence>
<keyword evidence="3" id="KW-1185">Reference proteome</keyword>
<proteinExistence type="predicted"/>
<dbReference type="Gene3D" id="2.60.120.10">
    <property type="entry name" value="Jelly Rolls"/>
    <property type="match status" value="1"/>
</dbReference>
<evidence type="ECO:0000259" key="1">
    <source>
        <dbReference type="Pfam" id="PF07883"/>
    </source>
</evidence>
<dbReference type="PANTHER" id="PTHR36448:SF2">
    <property type="entry name" value="CUPIN TYPE-1 DOMAIN-CONTAINING PROTEIN"/>
    <property type="match status" value="1"/>
</dbReference>
<accession>A0ABM8U948</accession>
<dbReference type="SUPFAM" id="SSF51182">
    <property type="entry name" value="RmlC-like cupins"/>
    <property type="match status" value="1"/>
</dbReference>
<evidence type="ECO:0000313" key="2">
    <source>
        <dbReference type="EMBL" id="CAG4918370.1"/>
    </source>
</evidence>
<protein>
    <recommendedName>
        <fullName evidence="1">Cupin type-2 domain-containing protein</fullName>
    </recommendedName>
</protein>
<dbReference type="Proteomes" id="UP000789752">
    <property type="component" value="Unassembled WGS sequence"/>
</dbReference>
<dbReference type="PANTHER" id="PTHR36448">
    <property type="entry name" value="BLR7373 PROTEIN"/>
    <property type="match status" value="1"/>
</dbReference>
<name>A0ABM8U948_9BURK</name>
<reference evidence="2 3" key="1">
    <citation type="submission" date="2021-04" db="EMBL/GenBank/DDBJ databases">
        <authorList>
            <person name="Vanwijnsberghe S."/>
        </authorList>
    </citation>
    <scope>NUCLEOTIDE SEQUENCE [LARGE SCALE GENOMIC DNA]</scope>
    <source>
        <strain evidence="2 3">LMG 32171</strain>
    </source>
</reference>
<dbReference type="InterPro" id="IPR047121">
    <property type="entry name" value="YjiB-like"/>
</dbReference>